<dbReference type="EMBL" id="SJPM01000015">
    <property type="protein sequence ID" value="TWT91468.1"/>
    <property type="molecule type" value="Genomic_DNA"/>
</dbReference>
<feature type="region of interest" description="Disordered" evidence="1">
    <location>
        <begin position="141"/>
        <end position="213"/>
    </location>
</feature>
<gene>
    <name evidence="2" type="ORF">Pla100_52690</name>
    <name evidence="3" type="ORF">Pla100_53180</name>
</gene>
<evidence type="ECO:0000313" key="4">
    <source>
        <dbReference type="Proteomes" id="UP000316213"/>
    </source>
</evidence>
<feature type="compositionally biased region" description="Acidic residues" evidence="1">
    <location>
        <begin position="153"/>
        <end position="164"/>
    </location>
</feature>
<dbReference type="EMBL" id="SJPM01000015">
    <property type="protein sequence ID" value="TWT91419.1"/>
    <property type="molecule type" value="Genomic_DNA"/>
</dbReference>
<accession>A0A5C5ZVT1</accession>
<feature type="compositionally biased region" description="Basic and acidic residues" evidence="1">
    <location>
        <begin position="201"/>
        <end position="213"/>
    </location>
</feature>
<protein>
    <submittedName>
        <fullName evidence="2">Uncharacterized protein</fullName>
    </submittedName>
</protein>
<evidence type="ECO:0000313" key="3">
    <source>
        <dbReference type="EMBL" id="TWT91468.1"/>
    </source>
</evidence>
<comment type="caution">
    <text evidence="2">The sequence shown here is derived from an EMBL/GenBank/DDBJ whole genome shotgun (WGS) entry which is preliminary data.</text>
</comment>
<dbReference type="AlphaFoldDB" id="A0A5C5ZVT1"/>
<organism evidence="2 4">
    <name type="scientific">Neorhodopirellula pilleata</name>
    <dbReference type="NCBI Taxonomy" id="2714738"/>
    <lineage>
        <taxon>Bacteria</taxon>
        <taxon>Pseudomonadati</taxon>
        <taxon>Planctomycetota</taxon>
        <taxon>Planctomycetia</taxon>
        <taxon>Pirellulales</taxon>
        <taxon>Pirellulaceae</taxon>
        <taxon>Neorhodopirellula</taxon>
    </lineage>
</organism>
<feature type="compositionally biased region" description="Polar residues" evidence="1">
    <location>
        <begin position="170"/>
        <end position="186"/>
    </location>
</feature>
<proteinExistence type="predicted"/>
<reference evidence="2 4" key="1">
    <citation type="submission" date="2019-02" db="EMBL/GenBank/DDBJ databases">
        <title>Deep-cultivation of Planctomycetes and their phenomic and genomic characterization uncovers novel biology.</title>
        <authorList>
            <person name="Wiegand S."/>
            <person name="Jogler M."/>
            <person name="Boedeker C."/>
            <person name="Pinto D."/>
            <person name="Vollmers J."/>
            <person name="Rivas-Marin E."/>
            <person name="Kohn T."/>
            <person name="Peeters S.H."/>
            <person name="Heuer A."/>
            <person name="Rast P."/>
            <person name="Oberbeckmann S."/>
            <person name="Bunk B."/>
            <person name="Jeske O."/>
            <person name="Meyerdierks A."/>
            <person name="Storesund J.E."/>
            <person name="Kallscheuer N."/>
            <person name="Luecker S."/>
            <person name="Lage O.M."/>
            <person name="Pohl T."/>
            <person name="Merkel B.J."/>
            <person name="Hornburger P."/>
            <person name="Mueller R.-W."/>
            <person name="Bruemmer F."/>
            <person name="Labrenz M."/>
            <person name="Spormann A.M."/>
            <person name="Op Den Camp H."/>
            <person name="Overmann J."/>
            <person name="Amann R."/>
            <person name="Jetten M.S.M."/>
            <person name="Mascher T."/>
            <person name="Medema M.H."/>
            <person name="Devos D.P."/>
            <person name="Kaster A.-K."/>
            <person name="Ovreas L."/>
            <person name="Rohde M."/>
            <person name="Galperin M.Y."/>
            <person name="Jogler C."/>
        </authorList>
    </citation>
    <scope>NUCLEOTIDE SEQUENCE [LARGE SCALE GENOMIC DNA]</scope>
    <source>
        <strain evidence="2 4">Pla100</strain>
    </source>
</reference>
<evidence type="ECO:0000313" key="2">
    <source>
        <dbReference type="EMBL" id="TWT91419.1"/>
    </source>
</evidence>
<dbReference type="OrthoDB" id="9855264at2"/>
<sequence>MTRGTNGSERPLIDAAEEAQREAETRKRLCRERIAAMKDCLERAGYTEGTSYWSVGIIIAKVATGWESIEWELDRLASDRELATSSDNIESRRRIVRRALAELQADGMVTFECVVPSGRRGRGHKSRLTIELNRAVIVGDSPLLERAQKPDTDPDNGPDTDPDNGPDRTGTLTRTEPGQIKNQTALYSFPKDSGPLFLEDGEPKGKTEGAEDHEFSRLEFSTTADATVPTCVRLLDALGSRNEWPAGDVQTVWRVAAALDAGLIAEADAMTAARVARDFGKRSRVGLFRCKLAERLELDSDGLARLLSRVRMKNGYPAVPPVRRVKSDHDAAIAASVKAAPVQTRPNERTTQTAARRLFAELVSIR</sequence>
<evidence type="ECO:0000256" key="1">
    <source>
        <dbReference type="SAM" id="MobiDB-lite"/>
    </source>
</evidence>
<dbReference type="Proteomes" id="UP000316213">
    <property type="component" value="Unassembled WGS sequence"/>
</dbReference>
<keyword evidence="4" id="KW-1185">Reference proteome</keyword>
<name>A0A5C5ZVT1_9BACT</name>
<dbReference type="RefSeq" id="WP_146581345.1">
    <property type="nucleotide sequence ID" value="NZ_SJPM01000015.1"/>
</dbReference>